<dbReference type="EMBL" id="LPWG01000001">
    <property type="protein sequence ID" value="ODS01394.1"/>
    <property type="molecule type" value="Genomic_DNA"/>
</dbReference>
<organism evidence="1 2">
    <name type="scientific">Methyloceanibacter methanicus</name>
    <dbReference type="NCBI Taxonomy" id="1774968"/>
    <lineage>
        <taxon>Bacteria</taxon>
        <taxon>Pseudomonadati</taxon>
        <taxon>Pseudomonadota</taxon>
        <taxon>Alphaproteobacteria</taxon>
        <taxon>Hyphomicrobiales</taxon>
        <taxon>Hyphomicrobiaceae</taxon>
        <taxon>Methyloceanibacter</taxon>
    </lineage>
</organism>
<gene>
    <name evidence="1" type="ORF">AUC68_00605</name>
</gene>
<name>A0A1E3W6H1_9HYPH</name>
<reference evidence="1 2" key="1">
    <citation type="journal article" date="2016" name="Environ. Microbiol.">
        <title>New Methyloceanibacter diversity from North Sea sediments includes methanotroph containing solely the soluble methane monooxygenase.</title>
        <authorList>
            <person name="Vekeman B."/>
            <person name="Kerckhof F.M."/>
            <person name="Cremers G."/>
            <person name="de Vos P."/>
            <person name="Vandamme P."/>
            <person name="Boon N."/>
            <person name="Op den Camp H.J."/>
            <person name="Heylen K."/>
        </authorList>
    </citation>
    <scope>NUCLEOTIDE SEQUENCE [LARGE SCALE GENOMIC DNA]</scope>
    <source>
        <strain evidence="1 2">R-67174</strain>
    </source>
</reference>
<protein>
    <recommendedName>
        <fullName evidence="3">N-formylglutamate amidohydrolase</fullName>
    </recommendedName>
</protein>
<dbReference type="RefSeq" id="WP_069435866.1">
    <property type="nucleotide sequence ID" value="NZ_LPWG01000001.1"/>
</dbReference>
<comment type="caution">
    <text evidence="1">The sequence shown here is derived from an EMBL/GenBank/DDBJ whole genome shotgun (WGS) entry which is preliminary data.</text>
</comment>
<proteinExistence type="predicted"/>
<dbReference type="AlphaFoldDB" id="A0A1E3W6H1"/>
<dbReference type="Proteomes" id="UP000094501">
    <property type="component" value="Unassembled WGS sequence"/>
</dbReference>
<keyword evidence="2" id="KW-1185">Reference proteome</keyword>
<sequence>MEKPLLLIGIHRDERPFGDRLAQLLGARCDLLRVENGLDNANPTPDGEFHYRIRHTEMYRQVLQQLHRRTGPVIDIHTGLNERGRCADIYCQSEGFLSCLDRALVARPPAGGKARGDVRRVKIVPHEANESRAVAEPGSRPVVWTYIPEAVWRNPHFLYIGIEVFLAAPGPGSEADHAYARDLVLLCADCSAHLEDRRPCLGTGA</sequence>
<evidence type="ECO:0000313" key="1">
    <source>
        <dbReference type="EMBL" id="ODS01394.1"/>
    </source>
</evidence>
<dbReference type="OrthoDB" id="8454366at2"/>
<accession>A0A1E3W6H1</accession>
<evidence type="ECO:0000313" key="2">
    <source>
        <dbReference type="Proteomes" id="UP000094501"/>
    </source>
</evidence>
<evidence type="ECO:0008006" key="3">
    <source>
        <dbReference type="Google" id="ProtNLM"/>
    </source>
</evidence>